<dbReference type="Pfam" id="PF00941">
    <property type="entry name" value="FAD_binding_5"/>
    <property type="match status" value="1"/>
</dbReference>
<dbReference type="Pfam" id="PF03450">
    <property type="entry name" value="CO_deh_flav_C"/>
    <property type="match status" value="1"/>
</dbReference>
<dbReference type="SUPFAM" id="SSF55447">
    <property type="entry name" value="CO dehydrogenase flavoprotein C-terminal domain-like"/>
    <property type="match status" value="1"/>
</dbReference>
<keyword evidence="2" id="KW-0274">FAD</keyword>
<name>A0A0F9TEA3_9ZZZZ</name>
<dbReference type="Gene3D" id="3.30.390.50">
    <property type="entry name" value="CO dehydrogenase flavoprotein, C-terminal domain"/>
    <property type="match status" value="1"/>
</dbReference>
<dbReference type="PANTHER" id="PTHR42659">
    <property type="entry name" value="XANTHINE DEHYDROGENASE SUBUNIT C-RELATED"/>
    <property type="match status" value="1"/>
</dbReference>
<dbReference type="Gene3D" id="3.30.43.10">
    <property type="entry name" value="Uridine Diphospho-n-acetylenolpyruvylglucosamine Reductase, domain 2"/>
    <property type="match status" value="1"/>
</dbReference>
<reference evidence="5" key="1">
    <citation type="journal article" date="2015" name="Nature">
        <title>Complex archaea that bridge the gap between prokaryotes and eukaryotes.</title>
        <authorList>
            <person name="Spang A."/>
            <person name="Saw J.H."/>
            <person name="Jorgensen S.L."/>
            <person name="Zaremba-Niedzwiedzka K."/>
            <person name="Martijn J."/>
            <person name="Lind A.E."/>
            <person name="van Eijk R."/>
            <person name="Schleper C."/>
            <person name="Guy L."/>
            <person name="Ettema T.J."/>
        </authorList>
    </citation>
    <scope>NUCLEOTIDE SEQUENCE</scope>
</reference>
<dbReference type="SUPFAM" id="SSF56176">
    <property type="entry name" value="FAD-binding/transporter-associated domain-like"/>
    <property type="match status" value="1"/>
</dbReference>
<dbReference type="InterPro" id="IPR016166">
    <property type="entry name" value="FAD-bd_PCMH"/>
</dbReference>
<dbReference type="EMBL" id="LAZR01000348">
    <property type="protein sequence ID" value="KKN73212.1"/>
    <property type="molecule type" value="Genomic_DNA"/>
</dbReference>
<organism evidence="5">
    <name type="scientific">marine sediment metagenome</name>
    <dbReference type="NCBI Taxonomy" id="412755"/>
    <lineage>
        <taxon>unclassified sequences</taxon>
        <taxon>metagenomes</taxon>
        <taxon>ecological metagenomes</taxon>
    </lineage>
</organism>
<evidence type="ECO:0000313" key="5">
    <source>
        <dbReference type="EMBL" id="KKN73212.1"/>
    </source>
</evidence>
<gene>
    <name evidence="5" type="ORF">LCGC14_0402900</name>
</gene>
<keyword evidence="3" id="KW-0560">Oxidoreductase</keyword>
<dbReference type="SMART" id="SM01092">
    <property type="entry name" value="CO_deh_flav_C"/>
    <property type="match status" value="1"/>
</dbReference>
<dbReference type="InterPro" id="IPR005107">
    <property type="entry name" value="CO_DH_flav_C"/>
</dbReference>
<accession>A0A0F9TEA3</accession>
<protein>
    <recommendedName>
        <fullName evidence="4">FAD-binding PCMH-type domain-containing protein</fullName>
    </recommendedName>
</protein>
<evidence type="ECO:0000256" key="3">
    <source>
        <dbReference type="ARBA" id="ARBA00023002"/>
    </source>
</evidence>
<comment type="caution">
    <text evidence="5">The sequence shown here is derived from an EMBL/GenBank/DDBJ whole genome shotgun (WGS) entry which is preliminary data.</text>
</comment>
<dbReference type="InterPro" id="IPR002346">
    <property type="entry name" value="Mopterin_DH_FAD-bd"/>
</dbReference>
<dbReference type="InterPro" id="IPR016167">
    <property type="entry name" value="FAD-bd_PCMH_sub1"/>
</dbReference>
<feature type="domain" description="FAD-binding PCMH-type" evidence="4">
    <location>
        <begin position="1"/>
        <end position="183"/>
    </location>
</feature>
<dbReference type="GO" id="GO:0016491">
    <property type="term" value="F:oxidoreductase activity"/>
    <property type="evidence" value="ECO:0007669"/>
    <property type="project" value="UniProtKB-KW"/>
</dbReference>
<dbReference type="PANTHER" id="PTHR42659:SF2">
    <property type="entry name" value="XANTHINE DEHYDROGENASE SUBUNIT C-RELATED"/>
    <property type="match status" value="1"/>
</dbReference>
<dbReference type="AlphaFoldDB" id="A0A0F9TEA3"/>
<dbReference type="InterPro" id="IPR016169">
    <property type="entry name" value="FAD-bd_PCMH_sub2"/>
</dbReference>
<sequence>MLSFEEYVTPRDLREALETVGKLPADGKVIAGATDVLPYAREGRGGDVHYSIVVDLSRVREFQGYEHVGNRVRLNANVAFQAFLTDAVLRDHLPCMPYCAIWFADDQVREQATLAGNIANASPAADGVPPLLAMNADVELASLENGEIRRRTMPIGDFILGPGRTALRAGELITAVICESMRGYGGSFQKVGQRRSLVISRVSAVALVKTNAAGDVFEDVRLALGGVGPVPVRLHDIETMLIGQPITRELVAEASVLPAERVASRSRVAYRQRVVRGFVEAALEDALVACGAPVPNAQQREAAHV</sequence>
<dbReference type="Gene3D" id="3.30.465.10">
    <property type="match status" value="1"/>
</dbReference>
<dbReference type="InterPro" id="IPR036683">
    <property type="entry name" value="CO_DH_flav_C_dom_sf"/>
</dbReference>
<evidence type="ECO:0000256" key="1">
    <source>
        <dbReference type="ARBA" id="ARBA00022630"/>
    </source>
</evidence>
<dbReference type="PROSITE" id="PS51387">
    <property type="entry name" value="FAD_PCMH"/>
    <property type="match status" value="1"/>
</dbReference>
<proteinExistence type="predicted"/>
<keyword evidence="1" id="KW-0285">Flavoprotein</keyword>
<evidence type="ECO:0000256" key="2">
    <source>
        <dbReference type="ARBA" id="ARBA00022827"/>
    </source>
</evidence>
<dbReference type="InterPro" id="IPR036318">
    <property type="entry name" value="FAD-bd_PCMH-like_sf"/>
</dbReference>
<evidence type="ECO:0000259" key="4">
    <source>
        <dbReference type="PROSITE" id="PS51387"/>
    </source>
</evidence>
<dbReference type="InterPro" id="IPR051312">
    <property type="entry name" value="Diverse_Substr_Oxidored"/>
</dbReference>
<dbReference type="GO" id="GO:0071949">
    <property type="term" value="F:FAD binding"/>
    <property type="evidence" value="ECO:0007669"/>
    <property type="project" value="InterPro"/>
</dbReference>